<gene>
    <name evidence="1" type="ORF">H4P12_02405</name>
</gene>
<keyword evidence="2" id="KW-1185">Reference proteome</keyword>
<comment type="caution">
    <text evidence="1">The sequence shown here is derived from an EMBL/GenBank/DDBJ whole genome shotgun (WGS) entry which is preliminary data.</text>
</comment>
<accession>A0A926J4X5</accession>
<evidence type="ECO:0000313" key="2">
    <source>
        <dbReference type="Proteomes" id="UP000608594"/>
    </source>
</evidence>
<evidence type="ECO:0000313" key="1">
    <source>
        <dbReference type="EMBL" id="MBC9245587.1"/>
    </source>
</evidence>
<name>A0A926J4X5_9RHOB</name>
<organism evidence="1 2">
    <name type="scientific">Paracoccus amoyensis</name>
    <dbReference type="NCBI Taxonomy" id="2760093"/>
    <lineage>
        <taxon>Bacteria</taxon>
        <taxon>Pseudomonadati</taxon>
        <taxon>Pseudomonadota</taxon>
        <taxon>Alphaproteobacteria</taxon>
        <taxon>Rhodobacterales</taxon>
        <taxon>Paracoccaceae</taxon>
        <taxon>Paracoccus</taxon>
    </lineage>
</organism>
<reference evidence="1" key="1">
    <citation type="submission" date="2020-08" db="EMBL/GenBank/DDBJ databases">
        <title>Paracoccus amoyensis sp. nov., isolated from the surface seawater at coast of Xiamen, Fujian.</title>
        <authorList>
            <person name="Lyu L."/>
        </authorList>
    </citation>
    <scope>NUCLEOTIDE SEQUENCE</scope>
    <source>
        <strain evidence="1">11-3</strain>
    </source>
</reference>
<sequence>MTLPRAPDRLSDEMAIAIGHAVSGFGFLEEALKRAIFSLTRQGLGEAADDAALHRWLKRMEDIADDTLGTLIDSFLAAMRQAQAGRTEDLAKRLAILRNQRNLLCHASWRPGKEPGYWHPTFINTKGERYPDDMHPRDVLAIRDETLTVARRVVSIMRGTGIEGEWAGWEEEAPDKAGG</sequence>
<dbReference type="EMBL" id="JACOQL010000001">
    <property type="protein sequence ID" value="MBC9245587.1"/>
    <property type="molecule type" value="Genomic_DNA"/>
</dbReference>
<protein>
    <submittedName>
        <fullName evidence="1">Uncharacterized protein</fullName>
    </submittedName>
</protein>
<dbReference type="AlphaFoldDB" id="A0A926J4X5"/>
<dbReference type="RefSeq" id="WP_187791995.1">
    <property type="nucleotide sequence ID" value="NZ_JACOQL010000001.1"/>
</dbReference>
<dbReference type="Proteomes" id="UP000608594">
    <property type="component" value="Unassembled WGS sequence"/>
</dbReference>
<proteinExistence type="predicted"/>